<dbReference type="GO" id="GO:0000922">
    <property type="term" value="C:spindle pole"/>
    <property type="evidence" value="ECO:0007669"/>
    <property type="project" value="InterPro"/>
</dbReference>
<dbReference type="PROSITE" id="PS51387">
    <property type="entry name" value="FAD_PCMH"/>
    <property type="match status" value="1"/>
</dbReference>
<feature type="compositionally biased region" description="Basic and acidic residues" evidence="7">
    <location>
        <begin position="658"/>
        <end position="668"/>
    </location>
</feature>
<evidence type="ECO:0000256" key="5">
    <source>
        <dbReference type="ARBA" id="ARBA00022701"/>
    </source>
</evidence>
<dbReference type="GO" id="GO:0005874">
    <property type="term" value="C:microtubule"/>
    <property type="evidence" value="ECO:0007669"/>
    <property type="project" value="UniProtKB-KW"/>
</dbReference>
<comment type="subcellular location">
    <subcellularLocation>
        <location evidence="1">Cytoplasm</location>
        <location evidence="1">Cytoskeleton</location>
    </subcellularLocation>
</comment>
<dbReference type="Pfam" id="PF01565">
    <property type="entry name" value="FAD_binding_4"/>
    <property type="match status" value="1"/>
</dbReference>
<feature type="compositionally biased region" description="Basic and acidic residues" evidence="7">
    <location>
        <begin position="64"/>
        <end position="83"/>
    </location>
</feature>
<proteinExistence type="inferred from homology"/>
<dbReference type="GO" id="GO:0044732">
    <property type="term" value="C:mitotic spindle pole body"/>
    <property type="evidence" value="ECO:0007669"/>
    <property type="project" value="TreeGrafter"/>
</dbReference>
<keyword evidence="5" id="KW-0493">Microtubule</keyword>
<dbReference type="SUPFAM" id="SSF56176">
    <property type="entry name" value="FAD-binding/transporter-associated domain-like"/>
    <property type="match status" value="1"/>
</dbReference>
<dbReference type="STRING" id="329884.A0A4U0XT07"/>
<comment type="caution">
    <text evidence="9">The sequence shown here is derived from an EMBL/GenBank/DDBJ whole genome shotgun (WGS) entry which is preliminary data.</text>
</comment>
<dbReference type="Pfam" id="PF08031">
    <property type="entry name" value="BBE"/>
    <property type="match status" value="1"/>
</dbReference>
<dbReference type="PANTHER" id="PTHR19302:SF13">
    <property type="entry name" value="GAMMA-TUBULIN COMPLEX COMPONENT 2"/>
    <property type="match status" value="1"/>
</dbReference>
<feature type="region of interest" description="Disordered" evidence="7">
    <location>
        <begin position="1"/>
        <end position="89"/>
    </location>
</feature>
<evidence type="ECO:0000256" key="1">
    <source>
        <dbReference type="ARBA" id="ARBA00004245"/>
    </source>
</evidence>
<feature type="domain" description="FAD-binding PCMH-type" evidence="8">
    <location>
        <begin position="904"/>
        <end position="1088"/>
    </location>
</feature>
<dbReference type="OrthoDB" id="2192946at2759"/>
<dbReference type="GO" id="GO:0071949">
    <property type="term" value="F:FAD binding"/>
    <property type="evidence" value="ECO:0007669"/>
    <property type="project" value="InterPro"/>
</dbReference>
<keyword evidence="6" id="KW-0206">Cytoskeleton</keyword>
<evidence type="ECO:0000313" key="9">
    <source>
        <dbReference type="EMBL" id="TKA80794.1"/>
    </source>
</evidence>
<feature type="region of interest" description="Disordered" evidence="7">
    <location>
        <begin position="657"/>
        <end position="683"/>
    </location>
</feature>
<dbReference type="Proteomes" id="UP000309340">
    <property type="component" value="Unassembled WGS sequence"/>
</dbReference>
<dbReference type="Gene3D" id="1.20.120.1900">
    <property type="entry name" value="Gamma-tubulin complex, C-terminal domain"/>
    <property type="match status" value="1"/>
</dbReference>
<dbReference type="InterPro" id="IPR012951">
    <property type="entry name" value="BBE"/>
</dbReference>
<dbReference type="GO" id="GO:0000278">
    <property type="term" value="P:mitotic cell cycle"/>
    <property type="evidence" value="ECO:0007669"/>
    <property type="project" value="TreeGrafter"/>
</dbReference>
<evidence type="ECO:0000256" key="6">
    <source>
        <dbReference type="ARBA" id="ARBA00023212"/>
    </source>
</evidence>
<dbReference type="PANTHER" id="PTHR19302">
    <property type="entry name" value="GAMMA TUBULIN COMPLEX PROTEIN"/>
    <property type="match status" value="1"/>
</dbReference>
<dbReference type="InterPro" id="IPR016169">
    <property type="entry name" value="FAD-bd_PCMH_sub2"/>
</dbReference>
<evidence type="ECO:0000256" key="4">
    <source>
        <dbReference type="ARBA" id="ARBA00022490"/>
    </source>
</evidence>
<comment type="similarity">
    <text evidence="2">Belongs to the oxygen-dependent FAD-linked oxidoreductase family.</text>
</comment>
<dbReference type="InterPro" id="IPR036318">
    <property type="entry name" value="FAD-bd_PCMH-like_sf"/>
</dbReference>
<evidence type="ECO:0000256" key="7">
    <source>
        <dbReference type="SAM" id="MobiDB-lite"/>
    </source>
</evidence>
<dbReference type="InterPro" id="IPR042241">
    <property type="entry name" value="GCP_C_sf"/>
</dbReference>
<keyword evidence="4" id="KW-0963">Cytoplasm</keyword>
<dbReference type="InterPro" id="IPR016166">
    <property type="entry name" value="FAD-bd_PCMH"/>
</dbReference>
<dbReference type="Pfam" id="PF17681">
    <property type="entry name" value="GCP_N_terminal"/>
    <property type="match status" value="1"/>
</dbReference>
<dbReference type="InterPro" id="IPR041470">
    <property type="entry name" value="GCP_N"/>
</dbReference>
<dbReference type="Gene3D" id="3.30.465.10">
    <property type="match status" value="1"/>
</dbReference>
<dbReference type="GO" id="GO:0043015">
    <property type="term" value="F:gamma-tubulin binding"/>
    <property type="evidence" value="ECO:0007669"/>
    <property type="project" value="InterPro"/>
</dbReference>
<protein>
    <recommendedName>
        <fullName evidence="8">FAD-binding PCMH-type domain-containing protein</fullName>
    </recommendedName>
</protein>
<feature type="compositionally biased region" description="Basic and acidic residues" evidence="7">
    <location>
        <begin position="8"/>
        <end position="18"/>
    </location>
</feature>
<comment type="similarity">
    <text evidence="3">Belongs to the TUBGCP family.</text>
</comment>
<evidence type="ECO:0000259" key="8">
    <source>
        <dbReference type="PROSITE" id="PS51387"/>
    </source>
</evidence>
<evidence type="ECO:0000313" key="10">
    <source>
        <dbReference type="Proteomes" id="UP000309340"/>
    </source>
</evidence>
<dbReference type="GO" id="GO:0031122">
    <property type="term" value="P:cytoplasmic microtubule organization"/>
    <property type="evidence" value="ECO:0007669"/>
    <property type="project" value="TreeGrafter"/>
</dbReference>
<keyword evidence="10" id="KW-1185">Reference proteome</keyword>
<dbReference type="GO" id="GO:0007020">
    <property type="term" value="P:microtubule nucleation"/>
    <property type="evidence" value="ECO:0007669"/>
    <property type="project" value="InterPro"/>
</dbReference>
<dbReference type="InterPro" id="IPR006094">
    <property type="entry name" value="Oxid_FAD_bind_N"/>
</dbReference>
<dbReference type="GO" id="GO:0000930">
    <property type="term" value="C:gamma-tubulin complex"/>
    <property type="evidence" value="ECO:0007669"/>
    <property type="project" value="TreeGrafter"/>
</dbReference>
<accession>A0A4U0XT07</accession>
<organism evidence="9 10">
    <name type="scientific">Friedmanniomyces simplex</name>
    <dbReference type="NCBI Taxonomy" id="329884"/>
    <lineage>
        <taxon>Eukaryota</taxon>
        <taxon>Fungi</taxon>
        <taxon>Dikarya</taxon>
        <taxon>Ascomycota</taxon>
        <taxon>Pezizomycotina</taxon>
        <taxon>Dothideomycetes</taxon>
        <taxon>Dothideomycetidae</taxon>
        <taxon>Mycosphaerellales</taxon>
        <taxon>Teratosphaeriaceae</taxon>
        <taxon>Friedmanniomyces</taxon>
    </lineage>
</organism>
<reference evidence="9 10" key="1">
    <citation type="submission" date="2017-03" db="EMBL/GenBank/DDBJ databases">
        <title>Genomes of endolithic fungi from Antarctica.</title>
        <authorList>
            <person name="Coleine C."/>
            <person name="Masonjones S."/>
            <person name="Stajich J.E."/>
        </authorList>
    </citation>
    <scope>NUCLEOTIDE SEQUENCE [LARGE SCALE GENOMIC DNA]</scope>
    <source>
        <strain evidence="9 10">CCFEE 5184</strain>
    </source>
</reference>
<name>A0A4U0XT07_9PEZI</name>
<dbReference type="GO" id="GO:0016491">
    <property type="term" value="F:oxidoreductase activity"/>
    <property type="evidence" value="ECO:0007669"/>
    <property type="project" value="InterPro"/>
</dbReference>
<dbReference type="Pfam" id="PF04130">
    <property type="entry name" value="GCP_C_terminal"/>
    <property type="match status" value="1"/>
</dbReference>
<dbReference type="InterPro" id="IPR007259">
    <property type="entry name" value="GCP"/>
</dbReference>
<gene>
    <name evidence="9" type="ORF">B0A55_01621</name>
</gene>
<evidence type="ECO:0000256" key="3">
    <source>
        <dbReference type="ARBA" id="ARBA00010337"/>
    </source>
</evidence>
<dbReference type="InterPro" id="IPR040457">
    <property type="entry name" value="GCP_C"/>
</dbReference>
<evidence type="ECO:0000256" key="2">
    <source>
        <dbReference type="ARBA" id="ARBA00005466"/>
    </source>
</evidence>
<sequence length="1384" mass="151654">MKRGHKSRAVDHENRPDSKASSVRKGSTTTTETRTERRTVEERLIKRTKSPLKPAEGNASNGRKSRDAPERPQKADRVRREEGGSEAQKGQYVRFVESYNPLDEKSRYVGPTFKIAHGLDPSLRDLASGMLKTATHFTALEVFVETMGREECGTVNHALCAAMRKLLKDYLILIAQLEHQALTNDGFTLHQMNLHLKPAGHMMTQLYSMAQEVLKENSMLGDLLEDDVDQTDEFENILESLREGRDTSIPGKKTCKGGAVLRLVARRLQSSAGDPTASQLLQTLLREASRPYMRMLNEWLHHGNVQDPHSEFLIKEQKSIRREGLQQDYTDEYWEKRYTIRPELVPPQLEGVKERVLLAGKYLNVVRECGGITDMNRDLSNSAEVTHTFSDPRFLENVSHAYAFANRSLMTLLLTTHGLPARLKSLKYYFFLDRSDFFSYFLELSASELRKSAKHVNAAKLQSLLEIVLRQPGSVAAEDPFKEDVRVTMSDTGLTGWLMRVVNVQGMDADASSLSLAYAGGQGSVSGGKDEKEISGYEALTLDYAVPFPLSLIISRNTLTRYQLLFRYLLSLRHLEVLLTQSWMEHTKAPAWIKKPKRGSAGGNEDAMARKIESWKRRAWCLRARMLCFVQQLLYFCTSEVIEPNWNGFMGRLSQAEEAERGGTEKVQGEQANDDGVKRTEKEGAAKRTVDELMQDHVDFLATCLKECMLTNSKLLRINSKVMSTCTLFANYTASLSRYLASLDSPSSDNTTASAYDPAKLDKLFSILQQYEDHFSRHLKILLDALNYLAATETVVFLGLSTPISSITSMQWAALNQSVGGRLYKGYPLAKPCYSVYNSALQTPNLAQCSAVQNGYTDEVYVASQYGGYMNTNWGSCQANAQECGLDFNLPTDPLYYTAPANCYQGSVPNYYIDVSQVSDVQAALAFASSTGVPLVIKNSGHDYKGRSSAPNALALWTHTVQPALTLTKGFTPEGCTELAADGVTMGAGQGFAGVYEFAEANNVTIVGGSSRTVGAAGGWISGGGHGALSNTLGLGVDNLLQIKAVLPNGTYVTANRCQNQDIFFALRGGGGSTFGVNMEMTTTAHPQVTLQVAYIRFLSLDLTSINKFITICVQNANKWASEGWGGYIAPGAMGVVASGMVLMTPKLSHADAVASMKPLTDYVASLGNLPLNNEVDTSPSFYQAYQQYILPNEETVGLGLALGSRLIPKGVLDTASGQQSVISALEKIATMVTAITGTAAAPDLRALTYGPPLQILVTAPSSYPDNDTVPASITPAWRSATWHVIGGQAFANNAGVSTINHAFQTAHDVAKILEGVAPNSGAYQNEADVFQDDPTQTFWGSANYQRLLSIKGQVDPGNVLTCWDCVGWNSADARYGCYPAAPS</sequence>
<dbReference type="GO" id="GO:0051225">
    <property type="term" value="P:spindle assembly"/>
    <property type="evidence" value="ECO:0007669"/>
    <property type="project" value="TreeGrafter"/>
</dbReference>
<dbReference type="GO" id="GO:0051321">
    <property type="term" value="P:meiotic cell cycle"/>
    <property type="evidence" value="ECO:0007669"/>
    <property type="project" value="TreeGrafter"/>
</dbReference>
<dbReference type="GO" id="GO:0051011">
    <property type="term" value="F:microtubule minus-end binding"/>
    <property type="evidence" value="ECO:0007669"/>
    <property type="project" value="TreeGrafter"/>
</dbReference>
<dbReference type="EMBL" id="NAJQ01000063">
    <property type="protein sequence ID" value="TKA80794.1"/>
    <property type="molecule type" value="Genomic_DNA"/>
</dbReference>
<feature type="compositionally biased region" description="Basic and acidic residues" evidence="7">
    <location>
        <begin position="33"/>
        <end position="45"/>
    </location>
</feature>